<dbReference type="AlphaFoldDB" id="C5G1B6"/>
<reference evidence="2" key="1">
    <citation type="journal article" date="2012" name="MBio">
        <title>Comparative genome analysis of Trichophyton rubrum and related dermatophytes reveals candidate genes involved in infection.</title>
        <authorList>
            <person name="Martinez D.A."/>
            <person name="Oliver B.G."/>
            <person name="Graeser Y."/>
            <person name="Goldberg J.M."/>
            <person name="Li W."/>
            <person name="Martinez-Rossi N.M."/>
            <person name="Monod M."/>
            <person name="Shelest E."/>
            <person name="Barton R.C."/>
            <person name="Birch E."/>
            <person name="Brakhage A.A."/>
            <person name="Chen Z."/>
            <person name="Gurr S.J."/>
            <person name="Heiman D."/>
            <person name="Heitman J."/>
            <person name="Kosti I."/>
            <person name="Rossi A."/>
            <person name="Saif S."/>
            <person name="Samalova M."/>
            <person name="Saunders C.W."/>
            <person name="Shea T."/>
            <person name="Summerbell R.C."/>
            <person name="Xu J."/>
            <person name="Young S."/>
            <person name="Zeng Q."/>
            <person name="Birren B.W."/>
            <person name="Cuomo C.A."/>
            <person name="White T.C."/>
        </authorList>
    </citation>
    <scope>NUCLEOTIDE SEQUENCE [LARGE SCALE GENOMIC DNA]</scope>
    <source>
        <strain evidence="2">ATCC MYA-4605 / CBS 113480</strain>
    </source>
</reference>
<gene>
    <name evidence="1" type="ORF">MCYG_08738</name>
</gene>
<dbReference type="Proteomes" id="UP000002035">
    <property type="component" value="Unassembled WGS sequence"/>
</dbReference>
<evidence type="ECO:0000313" key="2">
    <source>
        <dbReference type="Proteomes" id="UP000002035"/>
    </source>
</evidence>
<dbReference type="VEuPathDB" id="FungiDB:MCYG_08738"/>
<accession>C5G1B6</accession>
<protein>
    <submittedName>
        <fullName evidence="1">Uncharacterized protein</fullName>
    </submittedName>
</protein>
<keyword evidence="2" id="KW-1185">Reference proteome</keyword>
<dbReference type="RefSeq" id="XP_002842598.1">
    <property type="nucleotide sequence ID" value="XM_002842552.1"/>
</dbReference>
<organism evidence="1 2">
    <name type="scientific">Arthroderma otae (strain ATCC MYA-4605 / CBS 113480)</name>
    <name type="common">Microsporum canis</name>
    <dbReference type="NCBI Taxonomy" id="554155"/>
    <lineage>
        <taxon>Eukaryota</taxon>
        <taxon>Fungi</taxon>
        <taxon>Dikarya</taxon>
        <taxon>Ascomycota</taxon>
        <taxon>Pezizomycotina</taxon>
        <taxon>Eurotiomycetes</taxon>
        <taxon>Eurotiomycetidae</taxon>
        <taxon>Onygenales</taxon>
        <taxon>Arthrodermataceae</taxon>
        <taxon>Microsporum</taxon>
    </lineage>
</organism>
<dbReference type="EMBL" id="DS995710">
    <property type="protein sequence ID" value="EEQ28579.1"/>
    <property type="molecule type" value="Genomic_DNA"/>
</dbReference>
<sequence length="136" mass="14831">MGSDEGEDSGVRRVRQIPSLFTRWWCGVVVLVSAGGPGHSEGPDCHLQASLALCALGACWRKNRHTKVAHLGSRARQGMQRTARSVFRSSLRWGWNYIIIIQSGFCVSAKEVPHKENGVLCNAAVLEVAGSSNEKE</sequence>
<evidence type="ECO:0000313" key="1">
    <source>
        <dbReference type="EMBL" id="EEQ28579.1"/>
    </source>
</evidence>
<proteinExistence type="predicted"/>
<dbReference type="HOGENOM" id="CLU_1874964_0_0_1"/>
<name>C5G1B6_ARTOC</name>
<dbReference type="GeneID" id="9226582"/>